<dbReference type="AlphaFoldDB" id="A0A1R3RQS3"/>
<proteinExistence type="predicted"/>
<name>A0A1R3RQS3_ASPC5</name>
<protein>
    <submittedName>
        <fullName evidence="1">Uncharacterized protein</fullName>
    </submittedName>
</protein>
<dbReference type="EMBL" id="KV907498">
    <property type="protein sequence ID" value="OOF96824.1"/>
    <property type="molecule type" value="Genomic_DNA"/>
</dbReference>
<evidence type="ECO:0000313" key="2">
    <source>
        <dbReference type="Proteomes" id="UP000188318"/>
    </source>
</evidence>
<organism evidence="1 2">
    <name type="scientific">Aspergillus carbonarius (strain ITEM 5010)</name>
    <dbReference type="NCBI Taxonomy" id="602072"/>
    <lineage>
        <taxon>Eukaryota</taxon>
        <taxon>Fungi</taxon>
        <taxon>Dikarya</taxon>
        <taxon>Ascomycota</taxon>
        <taxon>Pezizomycotina</taxon>
        <taxon>Eurotiomycetes</taxon>
        <taxon>Eurotiomycetidae</taxon>
        <taxon>Eurotiales</taxon>
        <taxon>Aspergillaceae</taxon>
        <taxon>Aspergillus</taxon>
        <taxon>Aspergillus subgen. Circumdati</taxon>
    </lineage>
</organism>
<sequence length="91" mass="9329">MSAAAVECRCSRLADTEDIMEGLGVGLEVPGVDLVVMGDIMAVLGVGLVDMVGMVGIMVGEEGLVEGVGEEGGGRVVEFALQLVWAEIHSP</sequence>
<dbReference type="Proteomes" id="UP000188318">
    <property type="component" value="Unassembled WGS sequence"/>
</dbReference>
<reference evidence="2" key="1">
    <citation type="journal article" date="2017" name="Genome Biol.">
        <title>Comparative genomics reveals high biological diversity and specific adaptations in the industrially and medically important fungal genus Aspergillus.</title>
        <authorList>
            <person name="de Vries R.P."/>
            <person name="Riley R."/>
            <person name="Wiebenga A."/>
            <person name="Aguilar-Osorio G."/>
            <person name="Amillis S."/>
            <person name="Uchima C.A."/>
            <person name="Anderluh G."/>
            <person name="Asadollahi M."/>
            <person name="Askin M."/>
            <person name="Barry K."/>
            <person name="Battaglia E."/>
            <person name="Bayram O."/>
            <person name="Benocci T."/>
            <person name="Braus-Stromeyer S.A."/>
            <person name="Caldana C."/>
            <person name="Canovas D."/>
            <person name="Cerqueira G.C."/>
            <person name="Chen F."/>
            <person name="Chen W."/>
            <person name="Choi C."/>
            <person name="Clum A."/>
            <person name="Dos Santos R.A."/>
            <person name="Damasio A.R."/>
            <person name="Diallinas G."/>
            <person name="Emri T."/>
            <person name="Fekete E."/>
            <person name="Flipphi M."/>
            <person name="Freyberg S."/>
            <person name="Gallo A."/>
            <person name="Gournas C."/>
            <person name="Habgood R."/>
            <person name="Hainaut M."/>
            <person name="Harispe M.L."/>
            <person name="Henrissat B."/>
            <person name="Hilden K.S."/>
            <person name="Hope R."/>
            <person name="Hossain A."/>
            <person name="Karabika E."/>
            <person name="Karaffa L."/>
            <person name="Karanyi Z."/>
            <person name="Krasevec N."/>
            <person name="Kuo A."/>
            <person name="Kusch H."/>
            <person name="LaButti K."/>
            <person name="Lagendijk E.L."/>
            <person name="Lapidus A."/>
            <person name="Levasseur A."/>
            <person name="Lindquist E."/>
            <person name="Lipzen A."/>
            <person name="Logrieco A.F."/>
            <person name="MacCabe A."/>
            <person name="Maekelae M.R."/>
            <person name="Malavazi I."/>
            <person name="Melin P."/>
            <person name="Meyer V."/>
            <person name="Mielnichuk N."/>
            <person name="Miskei M."/>
            <person name="Molnar A.P."/>
            <person name="Mule G."/>
            <person name="Ngan C.Y."/>
            <person name="Orejas M."/>
            <person name="Orosz E."/>
            <person name="Ouedraogo J.P."/>
            <person name="Overkamp K.M."/>
            <person name="Park H.-S."/>
            <person name="Perrone G."/>
            <person name="Piumi F."/>
            <person name="Punt P.J."/>
            <person name="Ram A.F."/>
            <person name="Ramon A."/>
            <person name="Rauscher S."/>
            <person name="Record E."/>
            <person name="Riano-Pachon D.M."/>
            <person name="Robert V."/>
            <person name="Roehrig J."/>
            <person name="Ruller R."/>
            <person name="Salamov A."/>
            <person name="Salih N.S."/>
            <person name="Samson R.A."/>
            <person name="Sandor E."/>
            <person name="Sanguinetti M."/>
            <person name="Schuetze T."/>
            <person name="Sepcic K."/>
            <person name="Shelest E."/>
            <person name="Sherlock G."/>
            <person name="Sophianopoulou V."/>
            <person name="Squina F.M."/>
            <person name="Sun H."/>
            <person name="Susca A."/>
            <person name="Todd R.B."/>
            <person name="Tsang A."/>
            <person name="Unkles S.E."/>
            <person name="van de Wiele N."/>
            <person name="van Rossen-Uffink D."/>
            <person name="Oliveira J.V."/>
            <person name="Vesth T.C."/>
            <person name="Visser J."/>
            <person name="Yu J.-H."/>
            <person name="Zhou M."/>
            <person name="Andersen M.R."/>
            <person name="Archer D.B."/>
            <person name="Baker S.E."/>
            <person name="Benoit I."/>
            <person name="Brakhage A.A."/>
            <person name="Braus G.H."/>
            <person name="Fischer R."/>
            <person name="Frisvad J.C."/>
            <person name="Goldman G.H."/>
            <person name="Houbraken J."/>
            <person name="Oakley B."/>
            <person name="Pocsi I."/>
            <person name="Scazzocchio C."/>
            <person name="Seiboth B."/>
            <person name="vanKuyk P.A."/>
            <person name="Wortman J."/>
            <person name="Dyer P.S."/>
            <person name="Grigoriev I.V."/>
        </authorList>
    </citation>
    <scope>NUCLEOTIDE SEQUENCE [LARGE SCALE GENOMIC DNA]</scope>
    <source>
        <strain evidence="2">ITEM 5010</strain>
    </source>
</reference>
<accession>A0A1R3RQS3</accession>
<dbReference type="VEuPathDB" id="FungiDB:ASPCADRAFT_4866"/>
<keyword evidence="2" id="KW-1185">Reference proteome</keyword>
<gene>
    <name evidence="1" type="ORF">ASPCADRAFT_4866</name>
</gene>
<evidence type="ECO:0000313" key="1">
    <source>
        <dbReference type="EMBL" id="OOF96824.1"/>
    </source>
</evidence>